<keyword evidence="4" id="KW-0472">Membrane</keyword>
<accession>A0A9D7S6N2</accession>
<comment type="similarity">
    <text evidence="1">Belongs to the glycosyltransferase 2 family.</text>
</comment>
<dbReference type="InterPro" id="IPR029044">
    <property type="entry name" value="Nucleotide-diphossugar_trans"/>
</dbReference>
<evidence type="ECO:0000313" key="6">
    <source>
        <dbReference type="EMBL" id="MBK9716369.1"/>
    </source>
</evidence>
<comment type="caution">
    <text evidence="6">The sequence shown here is derived from an EMBL/GenBank/DDBJ whole genome shotgun (WGS) entry which is preliminary data.</text>
</comment>
<dbReference type="PANTHER" id="PTHR43630:SF1">
    <property type="entry name" value="POLY-BETA-1,6-N-ACETYL-D-GLUCOSAMINE SYNTHASE"/>
    <property type="match status" value="1"/>
</dbReference>
<evidence type="ECO:0000256" key="4">
    <source>
        <dbReference type="SAM" id="Phobius"/>
    </source>
</evidence>
<organism evidence="6 7">
    <name type="scientific">Candidatus Defluviibacterium haderslevense</name>
    <dbReference type="NCBI Taxonomy" id="2981993"/>
    <lineage>
        <taxon>Bacteria</taxon>
        <taxon>Pseudomonadati</taxon>
        <taxon>Bacteroidota</taxon>
        <taxon>Saprospiria</taxon>
        <taxon>Saprospirales</taxon>
        <taxon>Saprospiraceae</taxon>
        <taxon>Candidatus Defluviibacterium</taxon>
    </lineage>
</organism>
<keyword evidence="4" id="KW-0812">Transmembrane</keyword>
<name>A0A9D7S6N2_9BACT</name>
<reference evidence="6 7" key="1">
    <citation type="submission" date="2020-10" db="EMBL/GenBank/DDBJ databases">
        <title>Connecting structure to function with the recovery of over 1000 high-quality activated sludge metagenome-assembled genomes encoding full-length rRNA genes using long-read sequencing.</title>
        <authorList>
            <person name="Singleton C.M."/>
            <person name="Petriglieri F."/>
            <person name="Kristensen J.M."/>
            <person name="Kirkegaard R.H."/>
            <person name="Michaelsen T.Y."/>
            <person name="Andersen M.H."/>
            <person name="Karst S.M."/>
            <person name="Dueholm M.S."/>
            <person name="Nielsen P.H."/>
            <person name="Albertsen M."/>
        </authorList>
    </citation>
    <scope>NUCLEOTIDE SEQUENCE [LARGE SCALE GENOMIC DNA]</scope>
    <source>
        <strain evidence="6">Ribe_18-Q3-R11-54_BAT3C.373</strain>
    </source>
</reference>
<protein>
    <submittedName>
        <fullName evidence="6">Glycosyltransferase</fullName>
    </submittedName>
</protein>
<proteinExistence type="inferred from homology"/>
<feature type="transmembrane region" description="Helical" evidence="4">
    <location>
        <begin position="329"/>
        <end position="353"/>
    </location>
</feature>
<dbReference type="PANTHER" id="PTHR43630">
    <property type="entry name" value="POLY-BETA-1,6-N-ACETYL-D-GLUCOSAMINE SYNTHASE"/>
    <property type="match status" value="1"/>
</dbReference>
<evidence type="ECO:0000256" key="1">
    <source>
        <dbReference type="ARBA" id="ARBA00006739"/>
    </source>
</evidence>
<evidence type="ECO:0000256" key="2">
    <source>
        <dbReference type="ARBA" id="ARBA00022676"/>
    </source>
</evidence>
<dbReference type="SUPFAM" id="SSF53448">
    <property type="entry name" value="Nucleotide-diphospho-sugar transferases"/>
    <property type="match status" value="1"/>
</dbReference>
<feature type="transmembrane region" description="Helical" evidence="4">
    <location>
        <begin position="6"/>
        <end position="25"/>
    </location>
</feature>
<dbReference type="GO" id="GO:0016757">
    <property type="term" value="F:glycosyltransferase activity"/>
    <property type="evidence" value="ECO:0007669"/>
    <property type="project" value="UniProtKB-KW"/>
</dbReference>
<dbReference type="InterPro" id="IPR001173">
    <property type="entry name" value="Glyco_trans_2-like"/>
</dbReference>
<keyword evidence="4" id="KW-1133">Transmembrane helix</keyword>
<dbReference type="Proteomes" id="UP000808349">
    <property type="component" value="Unassembled WGS sequence"/>
</dbReference>
<dbReference type="Pfam" id="PF00535">
    <property type="entry name" value="Glycos_transf_2"/>
    <property type="match status" value="1"/>
</dbReference>
<evidence type="ECO:0000259" key="5">
    <source>
        <dbReference type="Pfam" id="PF00535"/>
    </source>
</evidence>
<dbReference type="EMBL" id="JADKFW010000004">
    <property type="protein sequence ID" value="MBK9716369.1"/>
    <property type="molecule type" value="Genomic_DNA"/>
</dbReference>
<evidence type="ECO:0000313" key="7">
    <source>
        <dbReference type="Proteomes" id="UP000808349"/>
    </source>
</evidence>
<dbReference type="Gene3D" id="3.90.550.10">
    <property type="entry name" value="Spore Coat Polysaccharide Biosynthesis Protein SpsA, Chain A"/>
    <property type="match status" value="1"/>
</dbReference>
<sequence>MILTIITWIAVLTFAIQLGFWIFIFSKIGFLSPIQPILTHFKGVSVIICVKNEEENISRLIQLILDQNYPEFELIIIDDHSQDQTWEIISNYANKDQKIRVFKNPKAGKKPGIIYGVSQAIHSWLLFTDGDCTPSSKLWIQSMIEHTSESKIIVLGYAPYFKTTGWLNKLIRFECVFNTIQSFSSVLIGIPYMGVGRNLMYHKSISDPLNMRLELAFGDDDLLVNRQATSENTTFATHVNSFVYTHAKKTWSAYFNQKRRHFSSSLYYNLRSKMLISSFFMSLFVFYFTLTILFINGYYGLTFSLYFIKIIISWTLYSKCCNKWNEKDLIPLYPILELQYVMFLLIQIPFLFIPKKTW</sequence>
<keyword evidence="3" id="KW-0808">Transferase</keyword>
<gene>
    <name evidence="6" type="ORF">IPO85_02370</name>
</gene>
<feature type="domain" description="Glycosyltransferase 2-like" evidence="5">
    <location>
        <begin position="45"/>
        <end position="171"/>
    </location>
</feature>
<keyword evidence="2" id="KW-0328">Glycosyltransferase</keyword>
<evidence type="ECO:0000256" key="3">
    <source>
        <dbReference type="ARBA" id="ARBA00022679"/>
    </source>
</evidence>
<dbReference type="AlphaFoldDB" id="A0A9D7S6N2"/>